<dbReference type="Gene3D" id="3.80.10.10">
    <property type="entry name" value="Ribonuclease Inhibitor"/>
    <property type="match status" value="1"/>
</dbReference>
<dbReference type="PROSITE" id="PS50181">
    <property type="entry name" value="FBOX"/>
    <property type="match status" value="1"/>
</dbReference>
<dbReference type="RefSeq" id="XP_010496382.1">
    <property type="nucleotide sequence ID" value="XM_010498080.1"/>
</dbReference>
<dbReference type="InterPro" id="IPR053781">
    <property type="entry name" value="F-box_AtFBL13-like"/>
</dbReference>
<dbReference type="Gene3D" id="1.20.1280.50">
    <property type="match status" value="1"/>
</dbReference>
<dbReference type="InterPro" id="IPR055411">
    <property type="entry name" value="LRR_FXL15/At3g58940/PEG3-like"/>
</dbReference>
<feature type="domain" description="F-box" evidence="1">
    <location>
        <begin position="21"/>
        <end position="57"/>
    </location>
</feature>
<dbReference type="PANTHER" id="PTHR31900">
    <property type="entry name" value="F-BOX/RNI SUPERFAMILY PROTEIN-RELATED"/>
    <property type="match status" value="1"/>
</dbReference>
<keyword evidence="2" id="KW-1185">Reference proteome</keyword>
<proteinExistence type="predicted"/>
<accession>A0ABM0Y6N6</accession>
<organism evidence="2 3">
    <name type="scientific">Camelina sativa</name>
    <name type="common">False flax</name>
    <name type="synonym">Myagrum sativum</name>
    <dbReference type="NCBI Taxonomy" id="90675"/>
    <lineage>
        <taxon>Eukaryota</taxon>
        <taxon>Viridiplantae</taxon>
        <taxon>Streptophyta</taxon>
        <taxon>Embryophyta</taxon>
        <taxon>Tracheophyta</taxon>
        <taxon>Spermatophyta</taxon>
        <taxon>Magnoliopsida</taxon>
        <taxon>eudicotyledons</taxon>
        <taxon>Gunneridae</taxon>
        <taxon>Pentapetalae</taxon>
        <taxon>rosids</taxon>
        <taxon>malvids</taxon>
        <taxon>Brassicales</taxon>
        <taxon>Brassicaceae</taxon>
        <taxon>Camelineae</taxon>
        <taxon>Camelina</taxon>
    </lineage>
</organism>
<protein>
    <submittedName>
        <fullName evidence="3">F-box/FBD/LRR-repeat protein At2g05300</fullName>
    </submittedName>
</protein>
<dbReference type="Proteomes" id="UP000694864">
    <property type="component" value="Unplaced"/>
</dbReference>
<dbReference type="InterPro" id="IPR001810">
    <property type="entry name" value="F-box_dom"/>
</dbReference>
<reference evidence="3" key="2">
    <citation type="submission" date="2025-08" db="UniProtKB">
        <authorList>
            <consortium name="RefSeq"/>
        </authorList>
    </citation>
    <scope>IDENTIFICATION</scope>
    <source>
        <tissue evidence="3">Leaf</tissue>
    </source>
</reference>
<evidence type="ECO:0000313" key="3">
    <source>
        <dbReference type="RefSeq" id="XP_010496382.1"/>
    </source>
</evidence>
<dbReference type="InterPro" id="IPR050232">
    <property type="entry name" value="FBL13/AtMIF1-like"/>
</dbReference>
<dbReference type="Pfam" id="PF00646">
    <property type="entry name" value="F-box"/>
    <property type="match status" value="1"/>
</dbReference>
<reference evidence="2" key="1">
    <citation type="journal article" date="2014" name="Nat. Commun.">
        <title>The emerging biofuel crop Camelina sativa retains a highly undifferentiated hexaploid genome structure.</title>
        <authorList>
            <person name="Kagale S."/>
            <person name="Koh C."/>
            <person name="Nixon J."/>
            <person name="Bollina V."/>
            <person name="Clarke W.E."/>
            <person name="Tuteja R."/>
            <person name="Spillane C."/>
            <person name="Robinson S.J."/>
            <person name="Links M.G."/>
            <person name="Clarke C."/>
            <person name="Higgins E.E."/>
            <person name="Huebert T."/>
            <person name="Sharpe A.G."/>
            <person name="Parkin I.A."/>
        </authorList>
    </citation>
    <scope>NUCLEOTIDE SEQUENCE [LARGE SCALE GENOMIC DNA]</scope>
    <source>
        <strain evidence="2">cv. DH55</strain>
    </source>
</reference>
<dbReference type="InterPro" id="IPR036047">
    <property type="entry name" value="F-box-like_dom_sf"/>
</dbReference>
<name>A0ABM0Y6N6_CAMSA</name>
<dbReference type="InterPro" id="IPR032675">
    <property type="entry name" value="LRR_dom_sf"/>
</dbReference>
<sequence>MVDRKKSKQAPSKGLSKRLKEDGISELPDPLICHILSHLPINEAVKTSVLSSRWKSLWLWVPKLELDDYRFRDWSVLMSFGDHKHNIDDAAVKCKIQYRRVSHHCLMLQLSVTLADVTLFSFPCLKTMQLIKILYPNEATLETLISGCPVLEELKINTYGNGAKVLRVHSPSLKTLSLVRGGSLHSVSGIVIDAPLLCCLTISDDISKRFMVKNMEFNAKLDLSLFLTVDEDVDEAKRNIIYSFLTWISRVKYMTIRATTLKHIYQYSKFGRLPQFGYMTRLCVTLDAFNLKWFPIFLESCPNLKSLILGRIGVFSQLSSKKMKRVNFSSVPQWLLSSLEFVDIKSPIFGLAIEAKLVS</sequence>
<dbReference type="Pfam" id="PF24758">
    <property type="entry name" value="LRR_At5g56370"/>
    <property type="match status" value="1"/>
</dbReference>
<dbReference type="CDD" id="cd22160">
    <property type="entry name" value="F-box_AtFBL13-like"/>
    <property type="match status" value="1"/>
</dbReference>
<dbReference type="PANTHER" id="PTHR31900:SF25">
    <property type="entry name" value="FBD DOMAIN-CONTAINING PROTEIN"/>
    <property type="match status" value="1"/>
</dbReference>
<gene>
    <name evidence="3" type="primary">LOC104773464</name>
</gene>
<dbReference type="SUPFAM" id="SSF81383">
    <property type="entry name" value="F-box domain"/>
    <property type="match status" value="1"/>
</dbReference>
<dbReference type="GeneID" id="104773464"/>
<evidence type="ECO:0000259" key="1">
    <source>
        <dbReference type="PROSITE" id="PS50181"/>
    </source>
</evidence>
<evidence type="ECO:0000313" key="2">
    <source>
        <dbReference type="Proteomes" id="UP000694864"/>
    </source>
</evidence>